<feature type="compositionally biased region" description="Basic residues" evidence="7">
    <location>
        <begin position="61"/>
        <end position="74"/>
    </location>
</feature>
<name>A0A7T8G260_9TOMB</name>
<comment type="similarity">
    <text evidence="2">Belongs to the icosahedral plant coat protein family.</text>
</comment>
<feature type="region of interest" description="Disordered" evidence="7">
    <location>
        <begin position="39"/>
        <end position="85"/>
    </location>
</feature>
<organism evidence="9">
    <name type="scientific">Soybean thrips tombus-like virus 5</name>
    <dbReference type="NCBI Taxonomy" id="2802947"/>
    <lineage>
        <taxon>Viruses</taxon>
        <taxon>Riboviria</taxon>
        <taxon>Orthornavirae</taxon>
        <taxon>Kitrinoviricota</taxon>
        <taxon>Tolucaviricetes</taxon>
        <taxon>Tolivirales</taxon>
        <taxon>Tombusviridae</taxon>
    </lineage>
</organism>
<feature type="compositionally biased region" description="Pro residues" evidence="7">
    <location>
        <begin position="43"/>
        <end position="55"/>
    </location>
</feature>
<evidence type="ECO:0000256" key="3">
    <source>
        <dbReference type="ARBA" id="ARBA00018091"/>
    </source>
</evidence>
<evidence type="ECO:0000256" key="1">
    <source>
        <dbReference type="ARBA" id="ARBA00004328"/>
    </source>
</evidence>
<proteinExistence type="inferred from homology"/>
<dbReference type="InterPro" id="IPR029053">
    <property type="entry name" value="Viral_coat"/>
</dbReference>
<evidence type="ECO:0000313" key="9">
    <source>
        <dbReference type="EMBL" id="QQP18796.1"/>
    </source>
</evidence>
<evidence type="ECO:0000256" key="5">
    <source>
        <dbReference type="ARBA" id="ARBA00022844"/>
    </source>
</evidence>
<dbReference type="InterPro" id="IPR000937">
    <property type="entry name" value="Capsid_prot_S-dom_vir"/>
</dbReference>
<sequence>MLNNYRGRGRGMNAAMNLAAAAGGTAARVAVDRLAGWLATPSQPQPQPTPQPGPSSNPTGRGRRRGKGRGRRGARQAQGPTRSGAQIVMRDTEVIGEVPNKLTTYSFNPAVNETPRLSQHEKMYARYRFKRLTISYKPLVGTATTGSVTIGAMVGTAYDKIKKADDIMKLRPMLVTPGWKAASFTLGSDIDLARYMLCGDNTADGVAVTIYAIGSAEHLGLIQVSYEVEFSHPRPF</sequence>
<evidence type="ECO:0000256" key="6">
    <source>
        <dbReference type="ARBA" id="ARBA00023060"/>
    </source>
</evidence>
<keyword evidence="6" id="KW-1142">T=3 icosahedral capsid protein</keyword>
<dbReference type="Gene3D" id="2.60.120.20">
    <property type="match status" value="1"/>
</dbReference>
<evidence type="ECO:0000259" key="8">
    <source>
        <dbReference type="Pfam" id="PF00729"/>
    </source>
</evidence>
<comment type="subcellular location">
    <subcellularLocation>
        <location evidence="1">Virion</location>
    </subcellularLocation>
</comment>
<dbReference type="GO" id="GO:0039617">
    <property type="term" value="C:T=3 icosahedral viral capsid"/>
    <property type="evidence" value="ECO:0007669"/>
    <property type="project" value="UniProtKB-KW"/>
</dbReference>
<keyword evidence="4" id="KW-0167">Capsid protein</keyword>
<evidence type="ECO:0000256" key="2">
    <source>
        <dbReference type="ARBA" id="ARBA00007446"/>
    </source>
</evidence>
<dbReference type="Pfam" id="PF00729">
    <property type="entry name" value="Viral_coat"/>
    <property type="match status" value="1"/>
</dbReference>
<accession>A0A7T8G260</accession>
<evidence type="ECO:0000256" key="7">
    <source>
        <dbReference type="SAM" id="MobiDB-lite"/>
    </source>
</evidence>
<dbReference type="SUPFAM" id="SSF88633">
    <property type="entry name" value="Positive stranded ssRNA viruses"/>
    <property type="match status" value="1"/>
</dbReference>
<evidence type="ECO:0000256" key="4">
    <source>
        <dbReference type="ARBA" id="ARBA00022561"/>
    </source>
</evidence>
<protein>
    <recommendedName>
        <fullName evidence="3">Capsid protein</fullName>
    </recommendedName>
</protein>
<dbReference type="EMBL" id="MT240793">
    <property type="protein sequence ID" value="QQP18796.1"/>
    <property type="molecule type" value="Genomic_RNA"/>
</dbReference>
<reference evidence="9" key="1">
    <citation type="journal article" date="2020" name="Viruses">
        <title>Soybean Thrips (Thysanoptera: Thripidae) Harbor Highly Diverse Populations of Arthropod, Fungal and Plant Viruses.</title>
        <authorList>
            <person name="Thekke-Veetil T."/>
            <person name="Lagos-Kutz D."/>
            <person name="McCoppin N.K."/>
            <person name="Hartman G.L."/>
            <person name="Ju H.K."/>
            <person name="Lim H.S."/>
            <person name="Domier L.L."/>
        </authorList>
    </citation>
    <scope>NUCLEOTIDE SEQUENCE</scope>
    <source>
        <strain evidence="9">STN1</strain>
    </source>
</reference>
<dbReference type="GO" id="GO:0005198">
    <property type="term" value="F:structural molecule activity"/>
    <property type="evidence" value="ECO:0007669"/>
    <property type="project" value="InterPro"/>
</dbReference>
<feature type="domain" description="Icosahedral viral capsid protein S" evidence="8">
    <location>
        <begin position="102"/>
        <end position="234"/>
    </location>
</feature>
<keyword evidence="5" id="KW-0946">Virion</keyword>